<sequence>DASRERDCYIDFLKKVNVSIISDAEQESLQKEIHEIRSSELAAIKTLKEIESERDTLKKELASLEEEARELDKLEESYWQEFNDFHLQLQAFQNERDSVNLKYDHDAKQLEKLQRTNVYNDTFCICISHDGHFGTINGFRLGRLPDVMVDWNEINAAWGQTLLLLATIANKLNFTFKNYRLIPLGSFSKIEYIDGDKKSTYELYSSGDVAIGRLFLYRRFDHAMVAFLNCLQQLGDYAESQERNFKLPYR</sequence>
<dbReference type="Proteomes" id="UP000789920">
    <property type="component" value="Unassembled WGS sequence"/>
</dbReference>
<proteinExistence type="predicted"/>
<dbReference type="EMBL" id="CAJVQC010039974">
    <property type="protein sequence ID" value="CAG8769810.1"/>
    <property type="molecule type" value="Genomic_DNA"/>
</dbReference>
<evidence type="ECO:0000313" key="2">
    <source>
        <dbReference type="Proteomes" id="UP000789920"/>
    </source>
</evidence>
<evidence type="ECO:0000313" key="1">
    <source>
        <dbReference type="EMBL" id="CAG8769810.1"/>
    </source>
</evidence>
<name>A0ACA9QYJ8_9GLOM</name>
<protein>
    <submittedName>
        <fullName evidence="1">10406_t:CDS:1</fullName>
    </submittedName>
</protein>
<accession>A0ACA9QYJ8</accession>
<keyword evidence="2" id="KW-1185">Reference proteome</keyword>
<comment type="caution">
    <text evidence="1">The sequence shown here is derived from an EMBL/GenBank/DDBJ whole genome shotgun (WGS) entry which is preliminary data.</text>
</comment>
<gene>
    <name evidence="1" type="ORF">RPERSI_LOCUS16265</name>
</gene>
<feature type="non-terminal residue" evidence="1">
    <location>
        <position position="1"/>
    </location>
</feature>
<organism evidence="1 2">
    <name type="scientific">Racocetra persica</name>
    <dbReference type="NCBI Taxonomy" id="160502"/>
    <lineage>
        <taxon>Eukaryota</taxon>
        <taxon>Fungi</taxon>
        <taxon>Fungi incertae sedis</taxon>
        <taxon>Mucoromycota</taxon>
        <taxon>Glomeromycotina</taxon>
        <taxon>Glomeromycetes</taxon>
        <taxon>Diversisporales</taxon>
        <taxon>Gigasporaceae</taxon>
        <taxon>Racocetra</taxon>
    </lineage>
</organism>
<reference evidence="1" key="1">
    <citation type="submission" date="2021-06" db="EMBL/GenBank/DDBJ databases">
        <authorList>
            <person name="Kallberg Y."/>
            <person name="Tangrot J."/>
            <person name="Rosling A."/>
        </authorList>
    </citation>
    <scope>NUCLEOTIDE SEQUENCE</scope>
    <source>
        <strain evidence="1">MA461A</strain>
    </source>
</reference>